<keyword evidence="1" id="KW-1133">Transmembrane helix</keyword>
<dbReference type="OrthoDB" id="1625294at2"/>
<dbReference type="AlphaFoldDB" id="A0A848BYD6"/>
<evidence type="ECO:0008006" key="4">
    <source>
        <dbReference type="Google" id="ProtNLM"/>
    </source>
</evidence>
<dbReference type="KEGG" id="mhw:ACT01_00140"/>
<accession>A0A848BYD6</accession>
<evidence type="ECO:0000313" key="2">
    <source>
        <dbReference type="EMBL" id="NME28067.1"/>
    </source>
</evidence>
<proteinExistence type="predicted"/>
<dbReference type="RefSeq" id="WP_059076950.1">
    <property type="nucleotide sequence ID" value="NZ_CP011940.1"/>
</dbReference>
<evidence type="ECO:0000256" key="1">
    <source>
        <dbReference type="SAM" id="Phobius"/>
    </source>
</evidence>
<evidence type="ECO:0000313" key="3">
    <source>
        <dbReference type="Proteomes" id="UP000591071"/>
    </source>
</evidence>
<dbReference type="Proteomes" id="UP000591071">
    <property type="component" value="Unassembled WGS sequence"/>
</dbReference>
<name>A0A848BYD6_9FIRM</name>
<dbReference type="EMBL" id="JABAFG010000007">
    <property type="protein sequence ID" value="NME28067.1"/>
    <property type="molecule type" value="Genomic_DNA"/>
</dbReference>
<keyword evidence="1" id="KW-0472">Membrane</keyword>
<protein>
    <recommendedName>
        <fullName evidence="4">Prepilin-type N-terminal cleavage/methylation domain-containing protein</fullName>
    </recommendedName>
</protein>
<reference evidence="2 3" key="1">
    <citation type="submission" date="2020-04" db="EMBL/GenBank/DDBJ databases">
        <authorList>
            <person name="Hitch T.C.A."/>
            <person name="Wylensek D."/>
            <person name="Clavel T."/>
        </authorList>
    </citation>
    <scope>NUCLEOTIDE SEQUENCE [LARGE SCALE GENOMIC DNA]</scope>
    <source>
        <strain evidence="2 3">Oil-RF-744-FAT-WT-6-1</strain>
    </source>
</reference>
<feature type="transmembrane region" description="Helical" evidence="1">
    <location>
        <begin position="12"/>
        <end position="34"/>
    </location>
</feature>
<keyword evidence="1" id="KW-0812">Transmembrane</keyword>
<comment type="caution">
    <text evidence="2">The sequence shown here is derived from an EMBL/GenBank/DDBJ whole genome shotgun (WGS) entry which is preliminary data.</text>
</comment>
<organism evidence="2 3">
    <name type="scientific">Megasphaera hexanoica</name>
    <dbReference type="NCBI Taxonomy" id="1675036"/>
    <lineage>
        <taxon>Bacteria</taxon>
        <taxon>Bacillati</taxon>
        <taxon>Bacillota</taxon>
        <taxon>Negativicutes</taxon>
        <taxon>Veillonellales</taxon>
        <taxon>Veillonellaceae</taxon>
        <taxon>Megasphaera</taxon>
    </lineage>
</organism>
<gene>
    <name evidence="2" type="ORF">HF872_05450</name>
</gene>
<sequence length="150" mass="16806">MGRVTDVKQNGGFLLLELCLVVSIILILISASAVPAGNYVENQHLDGLIREMAWDLASVRQHAVGNNSGDPAWRLSVRQKEYVVLEGTRIVKRRAYENGIKLRSSSYRKDFYFDEQGRPKGNQMVVILQGRGGHEKKIIVAAQTGRIRMV</sequence>